<dbReference type="Proteomes" id="UP000826550">
    <property type="component" value="Chromosome"/>
</dbReference>
<sequence>MGNFFKHIFAEQENDSANLNSRQIDLPQFSEIDAETYTFTINIQGGKNYQAIISSQANENVNITVVGKKLLIREKKPRAKKNLIYTKRALINITLPLDCELLQTKIKAYAGDVTLLHLTMQNLDIELLAGSAKLTDLIVHGAAKINLSAGSLKLLNCKMNLKADLAAGSANIKQLQGQSSFILAAGSLTIIENKNDTTSYDLKTSVGLIKYHQENHHHHFYRKSSGPNNLVAKALAGSIIVK</sequence>
<dbReference type="Pfam" id="PF13349">
    <property type="entry name" value="DUF4097"/>
    <property type="match status" value="1"/>
</dbReference>
<accession>A0ABX8W3C8</accession>
<reference evidence="2 3" key="1">
    <citation type="submission" date="2020-01" db="EMBL/GenBank/DDBJ databases">
        <title>Vast differences in strain-level diversity in the gut microbiota of two closely related honey bee species.</title>
        <authorList>
            <person name="Ellegaard K.M."/>
            <person name="Suenami S."/>
            <person name="Miyazaki R."/>
            <person name="Engel P."/>
        </authorList>
    </citation>
    <scope>NUCLEOTIDE SEQUENCE [LARGE SCALE GENOMIC DNA]</scope>
    <source>
        <strain evidence="2 3">ESL0416</strain>
    </source>
</reference>
<proteinExistence type="predicted"/>
<organism evidence="2 3">
    <name type="scientific">Lactobacillus panisapium</name>
    <dbReference type="NCBI Taxonomy" id="2012495"/>
    <lineage>
        <taxon>Bacteria</taxon>
        <taxon>Bacillati</taxon>
        <taxon>Bacillota</taxon>
        <taxon>Bacilli</taxon>
        <taxon>Lactobacillales</taxon>
        <taxon>Lactobacillaceae</taxon>
        <taxon>Lactobacillus</taxon>
    </lineage>
</organism>
<protein>
    <submittedName>
        <fullName evidence="2">DUF4097 domain-containing protein</fullName>
    </submittedName>
</protein>
<evidence type="ECO:0000313" key="3">
    <source>
        <dbReference type="Proteomes" id="UP000826550"/>
    </source>
</evidence>
<dbReference type="InterPro" id="IPR025164">
    <property type="entry name" value="Toastrack_DUF4097"/>
</dbReference>
<dbReference type="RefSeq" id="WP_220220540.1">
    <property type="nucleotide sequence ID" value="NZ_CP048268.1"/>
</dbReference>
<keyword evidence="3" id="KW-1185">Reference proteome</keyword>
<dbReference type="EMBL" id="CP048268">
    <property type="protein sequence ID" value="QYN52039.1"/>
    <property type="molecule type" value="Genomic_DNA"/>
</dbReference>
<feature type="domain" description="DUF4097" evidence="1">
    <location>
        <begin position="31"/>
        <end position="210"/>
    </location>
</feature>
<evidence type="ECO:0000313" key="2">
    <source>
        <dbReference type="EMBL" id="QYN52039.1"/>
    </source>
</evidence>
<name>A0ABX8W3C8_9LACO</name>
<evidence type="ECO:0000259" key="1">
    <source>
        <dbReference type="Pfam" id="PF13349"/>
    </source>
</evidence>
<gene>
    <name evidence="2" type="ORF">GYM71_00755</name>
</gene>
<dbReference type="Gene3D" id="2.160.20.120">
    <property type="match status" value="1"/>
</dbReference>